<dbReference type="KEGG" id="vg:41900618"/>
<name>A0A171PVB3_9VIRU</name>
<organism evidence="2 3">
    <name type="scientific">Heliothis virescens ascovirus 3f</name>
    <dbReference type="NCBI Taxonomy" id="328614"/>
    <lineage>
        <taxon>Viruses</taxon>
        <taxon>Varidnaviria</taxon>
        <taxon>Bamfordvirae</taxon>
        <taxon>Nucleocytoviricota</taxon>
        <taxon>Megaviricetes</taxon>
        <taxon>Pimascovirales</taxon>
        <taxon>Pimascovirales incertae sedis</taxon>
        <taxon>Ascoviridae</taxon>
        <taxon>Ascovirus</taxon>
        <taxon>Ascovirus hvav3a</taxon>
    </lineage>
</organism>
<feature type="transmembrane region" description="Helical" evidence="1">
    <location>
        <begin position="273"/>
        <end position="292"/>
    </location>
</feature>
<protein>
    <submittedName>
        <fullName evidence="2">Uncharacterized protein</fullName>
    </submittedName>
</protein>
<keyword evidence="1" id="KW-0812">Transmembrane</keyword>
<evidence type="ECO:0000313" key="2">
    <source>
        <dbReference type="EMBL" id="AJP08982.1"/>
    </source>
</evidence>
<sequence length="293" mass="33015">MTDIVIDTRPVWGNLLPQLKWKDGMVVLSEDNKRKEPYGICKFYNFKEDFHKLYFKLIVNNPQERKTIEVLISLPSSIADVCSPSGYFLGGRTLVNNVPRKFAIIRGNVDAEGKVGYYTSDLDPLGVRCKYDIENLVKNETLMKRIILDNTWKSKYPTLVKPYEKYLRAEPKTIILPTNPSNTVRSNVDIKPVNPPSSGGVKTIETDERLKDPPHRDARKTVIPVPISEQPVVVKTEIKSLSKEIRQPDPQPVVVGKIIETTLSEKSSDSRSLFASPILLICVASVVLLLLIS</sequence>
<evidence type="ECO:0000256" key="1">
    <source>
        <dbReference type="SAM" id="Phobius"/>
    </source>
</evidence>
<reference evidence="3" key="1">
    <citation type="submission" date="2014-04" db="EMBL/GenBank/DDBJ databases">
        <authorList>
            <person name="Wei Y."/>
            <person name="Huang G."/>
            <person name="Cheng X."/>
        </authorList>
    </citation>
    <scope>NUCLEOTIDE SEQUENCE [LARGE SCALE GENOMIC DNA]</scope>
</reference>
<proteinExistence type="predicted"/>
<dbReference type="EMBL" id="KJ755191">
    <property type="protein sequence ID" value="AJP08982.1"/>
    <property type="molecule type" value="Genomic_DNA"/>
</dbReference>
<accession>A0A171PVB3</accession>
<keyword evidence="1" id="KW-0472">Membrane</keyword>
<evidence type="ECO:0000313" key="3">
    <source>
        <dbReference type="Proteomes" id="UP000232922"/>
    </source>
</evidence>
<dbReference type="RefSeq" id="YP_009701482.1">
    <property type="nucleotide sequence ID" value="NC_044938.1"/>
</dbReference>
<dbReference type="Proteomes" id="UP000232922">
    <property type="component" value="Genome"/>
</dbReference>
<keyword evidence="1" id="KW-1133">Transmembrane helix</keyword>
<dbReference type="GeneID" id="41900618"/>